<gene>
    <name evidence="8" type="primary">Synj1</name>
</gene>
<dbReference type="SUPFAM" id="SSF56219">
    <property type="entry name" value="DNase I-like"/>
    <property type="match status" value="1"/>
</dbReference>
<dbReference type="InterPro" id="IPR046985">
    <property type="entry name" value="IP5"/>
</dbReference>
<dbReference type="InterPro" id="IPR015047">
    <property type="entry name" value="SYNJ1/2_RRM"/>
</dbReference>
<protein>
    <recommendedName>
        <fullName evidence="4">phosphoinositide 5-phosphatase</fullName>
        <ecNumber evidence="4">3.1.3.36</ecNumber>
    </recommendedName>
</protein>
<evidence type="ECO:0000313" key="8">
    <source>
        <dbReference type="EMBL" id="AVV64036.1"/>
    </source>
</evidence>
<dbReference type="GO" id="GO:0048488">
    <property type="term" value="P:synaptic vesicle endocytosis"/>
    <property type="evidence" value="ECO:0007669"/>
    <property type="project" value="TreeGrafter"/>
</dbReference>
<dbReference type="InterPro" id="IPR000300">
    <property type="entry name" value="IPPc"/>
</dbReference>
<evidence type="ECO:0000256" key="3">
    <source>
        <dbReference type="ARBA" id="ARBA00009678"/>
    </source>
</evidence>
<dbReference type="PROSITE" id="PS50275">
    <property type="entry name" value="SAC"/>
    <property type="match status" value="1"/>
</dbReference>
<dbReference type="PANTHER" id="PTHR11200:SF257">
    <property type="entry name" value="PHOSPHOINOSITIDE 5-PHOSPHATASE"/>
    <property type="match status" value="1"/>
</dbReference>
<dbReference type="SMART" id="SM01165">
    <property type="entry name" value="DUF1866"/>
    <property type="match status" value="1"/>
</dbReference>
<name>A0A2R4KQY0_ANISI</name>
<dbReference type="AlphaFoldDB" id="A0A2R4KQY0"/>
<dbReference type="SMART" id="SM00128">
    <property type="entry name" value="IPPc"/>
    <property type="match status" value="1"/>
</dbReference>
<sequence>MGARGFRIISRNDPNLPYSVIVESNRLCSSLLLESSAALTLDNNDSTAEYKKAYTRVTDGYGLIGLWRFSKDDNYLLVVTSVLSVGQINNCDIYRITSVQFVPLKVPSQVVDSRVVDLQRLMSSGMFYFASASSFDVTATFDLTIPAHRRATNDTSNHDFFWNRNLHFPLERYGIDANEWFIRMMCGSVQIRTVYVGNKTVKLAILSRLSCRRVGTRFNVRGVDDSGQVANFVETEQLLSYENCESSFVQVRGSVPLFWEQPGVNVGSHKVKLRAVEATAPAFNRHFRYLKRSYGDIAVVNLLGSKEGERTLSDAYKLHLENSSHRDVDFIAFDYHARMKLSKSAPDMLKKRLIPLLDRFSFFCIKNSNILRSQNGVIRTNCLDCLDRTNAVQTILGLHMLGAQLESLNIESNKVNVALRFEEALKDLWQKNGDSCSVVYAGTGAIEGKSKFKDASRSLARTIQNNLMDASKQESFDMLLLGSAYGNRLFDQIDSFFPPVVTQECESIVESLVERSDEMVNILPITIFVGTWNVNGGKNMHNIAFRNQAPLTEWLFPNEQLISLHDSSFHADIVAIGLEEIIDLNASNIVKASTTNQRLWCDGLRKALAQRGHYVLLGCEQLVGVCLFIFVKPGIVPFIRDVAIDSVKTGMGGAAGNKGSVSLRLTVHATSICFVCSHFAAGQNEIRDRNEDFMTALKRIKFPMGREILSHDLIFWFGDFNYRISLPGDVVKTTVRAEQFVQLAPNDQLTQQRALGNAFIDFDEGTLNFAPTYKYDTFSDDYDTSEKCRAPAWTDRVLWKDATKRNAVKLEWYGRSELKTSDHRPVSAVFRVDAFAVNPEKCKTVYDDVLSCSGPPDATVLVSVDGAAIFPVDLYFGVLDKLVQLGITPRLSKFDGADLWLIVEDGSMALAALSMDGVRVGDAQINVRLRSPNWTTESNLQIDVTLQNLRSEEVNLHYSAMEDMDRFEFDDDDDEMMSVKMQSQDMRSASPMRSPFQDRSLENDMARLTTSSPQSLLINNNDNSFKHKLASVPNMSTIYDQKSDCQARSELNVIPVRPVPPRPESLTNSNSRSNSPWCMPGDLQSQDPGSWRVPSDPRINDPSPCIASDIVNKTNFQHVYNDSTVIIPAIPPRPQFD</sequence>
<dbReference type="GO" id="GO:0046856">
    <property type="term" value="P:phosphatidylinositol dephosphorylation"/>
    <property type="evidence" value="ECO:0007669"/>
    <property type="project" value="InterPro"/>
</dbReference>
<reference evidence="8" key="1">
    <citation type="submission" date="2017-04" db="EMBL/GenBank/DDBJ databases">
        <authorList>
            <person name="Afonso C.L."/>
            <person name="Miller P.J."/>
            <person name="Scott M.A."/>
            <person name="Spackman E."/>
            <person name="Goraichik I."/>
            <person name="Dimitrov K.M."/>
            <person name="Suarez D.L."/>
            <person name="Swayne D.E."/>
        </authorList>
    </citation>
    <scope>NUCLEOTIDE SEQUENCE</scope>
</reference>
<dbReference type="Pfam" id="PF08952">
    <property type="entry name" value="DUF1866"/>
    <property type="match status" value="1"/>
</dbReference>
<dbReference type="PANTHER" id="PTHR11200">
    <property type="entry name" value="INOSITOL 5-PHOSPHATASE"/>
    <property type="match status" value="1"/>
</dbReference>
<dbReference type="EC" id="3.1.3.36" evidence="4"/>
<dbReference type="InterPro" id="IPR036691">
    <property type="entry name" value="Endo/exonu/phosph_ase_sf"/>
</dbReference>
<dbReference type="Pfam" id="PF02383">
    <property type="entry name" value="Syja_N"/>
    <property type="match status" value="1"/>
</dbReference>
<comment type="similarity">
    <text evidence="3">In the central section; belongs to the inositol 1,4,5-trisphosphate 5-phosphatase family.</text>
</comment>
<dbReference type="InterPro" id="IPR012677">
    <property type="entry name" value="Nucleotide-bd_a/b_plait_sf"/>
</dbReference>
<dbReference type="GO" id="GO:0004439">
    <property type="term" value="F:phosphatidylinositol-4,5-bisphosphate 5-phosphatase activity"/>
    <property type="evidence" value="ECO:0007669"/>
    <property type="project" value="UniProtKB-EC"/>
</dbReference>
<comment type="catalytic activity">
    <reaction evidence="1">
        <text>a 1,2-diacyl-sn-glycero-3-phospho-(1D-myo-inositol-4,5-bisphosphate) + H2O = a 1,2-diacyl-sn-glycero-3-phospho-(1D-myo-inositol 4-phosphate) + phosphate</text>
        <dbReference type="Rhea" id="RHEA:22764"/>
        <dbReference type="ChEBI" id="CHEBI:15377"/>
        <dbReference type="ChEBI" id="CHEBI:43474"/>
        <dbReference type="ChEBI" id="CHEBI:58178"/>
        <dbReference type="ChEBI" id="CHEBI:58456"/>
        <dbReference type="EC" id="3.1.3.36"/>
    </reaction>
</comment>
<evidence type="ECO:0000256" key="2">
    <source>
        <dbReference type="ARBA" id="ARBA00008943"/>
    </source>
</evidence>
<evidence type="ECO:0000256" key="5">
    <source>
        <dbReference type="ARBA" id="ARBA00022801"/>
    </source>
</evidence>
<evidence type="ECO:0000256" key="4">
    <source>
        <dbReference type="ARBA" id="ARBA00013044"/>
    </source>
</evidence>
<evidence type="ECO:0000259" key="7">
    <source>
        <dbReference type="PROSITE" id="PS50275"/>
    </source>
</evidence>
<evidence type="ECO:0000256" key="1">
    <source>
        <dbReference type="ARBA" id="ARBA00001786"/>
    </source>
</evidence>
<dbReference type="Gene3D" id="3.30.70.330">
    <property type="match status" value="1"/>
</dbReference>
<dbReference type="InterPro" id="IPR002013">
    <property type="entry name" value="SAC_dom"/>
</dbReference>
<dbReference type="Gene3D" id="3.60.10.10">
    <property type="entry name" value="Endonuclease/exonuclease/phosphatase"/>
    <property type="match status" value="1"/>
</dbReference>
<feature type="domain" description="SAC" evidence="7">
    <location>
        <begin position="118"/>
        <end position="442"/>
    </location>
</feature>
<dbReference type="Pfam" id="PF22669">
    <property type="entry name" value="Exo_endo_phos2"/>
    <property type="match status" value="1"/>
</dbReference>
<dbReference type="GO" id="GO:0098793">
    <property type="term" value="C:presynapse"/>
    <property type="evidence" value="ECO:0007669"/>
    <property type="project" value="GOC"/>
</dbReference>
<keyword evidence="5" id="KW-0378">Hydrolase</keyword>
<dbReference type="EMBL" id="MF069091">
    <property type="protein sequence ID" value="AVV64036.1"/>
    <property type="molecule type" value="Genomic_DNA"/>
</dbReference>
<feature type="region of interest" description="Disordered" evidence="6">
    <location>
        <begin position="1056"/>
        <end position="1094"/>
    </location>
</feature>
<evidence type="ECO:0000256" key="6">
    <source>
        <dbReference type="SAM" id="MobiDB-lite"/>
    </source>
</evidence>
<comment type="similarity">
    <text evidence="2">Belongs to the synaptojanin family.</text>
</comment>
<organism evidence="8">
    <name type="scientific">Anisakis simplex</name>
    <name type="common">Herring worm</name>
    <dbReference type="NCBI Taxonomy" id="6269"/>
    <lineage>
        <taxon>Eukaryota</taxon>
        <taxon>Metazoa</taxon>
        <taxon>Ecdysozoa</taxon>
        <taxon>Nematoda</taxon>
        <taxon>Chromadorea</taxon>
        <taxon>Rhabditida</taxon>
        <taxon>Spirurina</taxon>
        <taxon>Ascaridomorpha</taxon>
        <taxon>Ascaridoidea</taxon>
        <taxon>Anisakidae</taxon>
        <taxon>Anisakis</taxon>
        <taxon>Anisakis simplex complex</taxon>
    </lineage>
</organism>
<feature type="compositionally biased region" description="Polar residues" evidence="6">
    <location>
        <begin position="1065"/>
        <end position="1076"/>
    </location>
</feature>
<accession>A0A2R4KQY0</accession>
<proteinExistence type="inferred from homology"/>